<dbReference type="InterPro" id="IPR050583">
    <property type="entry name" value="Mycobacterial_A85_antigen"/>
</dbReference>
<feature type="chain" id="PRO_5039328247" evidence="1">
    <location>
        <begin position="38"/>
        <end position="338"/>
    </location>
</feature>
<dbReference type="Proteomes" id="UP000824189">
    <property type="component" value="Unassembled WGS sequence"/>
</dbReference>
<reference evidence="2" key="2">
    <citation type="submission" date="2021-04" db="EMBL/GenBank/DDBJ databases">
        <authorList>
            <person name="Gilroy R."/>
        </authorList>
    </citation>
    <scope>NUCLEOTIDE SEQUENCE</scope>
    <source>
        <strain evidence="2">4376</strain>
    </source>
</reference>
<feature type="signal peptide" evidence="1">
    <location>
        <begin position="1"/>
        <end position="37"/>
    </location>
</feature>
<evidence type="ECO:0000313" key="3">
    <source>
        <dbReference type="Proteomes" id="UP000824189"/>
    </source>
</evidence>
<evidence type="ECO:0000313" key="2">
    <source>
        <dbReference type="EMBL" id="HIW95854.1"/>
    </source>
</evidence>
<evidence type="ECO:0000256" key="1">
    <source>
        <dbReference type="SAM" id="SignalP"/>
    </source>
</evidence>
<dbReference type="InterPro" id="IPR000801">
    <property type="entry name" value="Esterase-like"/>
</dbReference>
<dbReference type="EMBL" id="DXFZ01000059">
    <property type="protein sequence ID" value="HIW95854.1"/>
    <property type="molecule type" value="Genomic_DNA"/>
</dbReference>
<dbReference type="PANTHER" id="PTHR48098">
    <property type="entry name" value="ENTEROCHELIN ESTERASE-RELATED"/>
    <property type="match status" value="1"/>
</dbReference>
<dbReference type="InterPro" id="IPR029058">
    <property type="entry name" value="AB_hydrolase_fold"/>
</dbReference>
<dbReference type="GO" id="GO:0016747">
    <property type="term" value="F:acyltransferase activity, transferring groups other than amino-acyl groups"/>
    <property type="evidence" value="ECO:0007669"/>
    <property type="project" value="TreeGrafter"/>
</dbReference>
<name>A0A9D1RXB0_9CORY</name>
<comment type="caution">
    <text evidence="2">The sequence shown here is derived from an EMBL/GenBank/DDBJ whole genome shotgun (WGS) entry which is preliminary data.</text>
</comment>
<protein>
    <submittedName>
        <fullName evidence="2">Esterase family protein</fullName>
    </submittedName>
</protein>
<dbReference type="Pfam" id="PF00756">
    <property type="entry name" value="Esterase"/>
    <property type="match status" value="1"/>
</dbReference>
<keyword evidence="1" id="KW-0732">Signal</keyword>
<proteinExistence type="predicted"/>
<gene>
    <name evidence="2" type="ORF">H9867_05140</name>
</gene>
<dbReference type="Gene3D" id="3.40.50.1820">
    <property type="entry name" value="alpha/beta hydrolase"/>
    <property type="match status" value="1"/>
</dbReference>
<reference evidence="2" key="1">
    <citation type="journal article" date="2021" name="PeerJ">
        <title>Extensive microbial diversity within the chicken gut microbiome revealed by metagenomics and culture.</title>
        <authorList>
            <person name="Gilroy R."/>
            <person name="Ravi A."/>
            <person name="Getino M."/>
            <person name="Pursley I."/>
            <person name="Horton D.L."/>
            <person name="Alikhan N.F."/>
            <person name="Baker D."/>
            <person name="Gharbi K."/>
            <person name="Hall N."/>
            <person name="Watson M."/>
            <person name="Adriaenssens E.M."/>
            <person name="Foster-Nyarko E."/>
            <person name="Jarju S."/>
            <person name="Secka A."/>
            <person name="Antonio M."/>
            <person name="Oren A."/>
            <person name="Chaudhuri R.R."/>
            <person name="La Ragione R."/>
            <person name="Hildebrand F."/>
            <person name="Pallen M.J."/>
        </authorList>
    </citation>
    <scope>NUCLEOTIDE SEQUENCE</scope>
    <source>
        <strain evidence="2">4376</strain>
    </source>
</reference>
<accession>A0A9D1RXB0</accession>
<dbReference type="SUPFAM" id="SSF53474">
    <property type="entry name" value="alpha/beta-Hydrolases"/>
    <property type="match status" value="1"/>
</dbReference>
<dbReference type="PANTHER" id="PTHR48098:SF1">
    <property type="entry name" value="DIACYLGLYCEROL ACYLTRANSFERASE_MYCOLYLTRANSFERASE AG85A"/>
    <property type="match status" value="1"/>
</dbReference>
<sequence>MTSTNKTRGFGSKLTALLVAVATALGMAVVAAPSASADPRAFLRPGCTWAPDNYFLQNCDVFSPAMGQNIKVQIKPAARGGSAGLYMLDGLRARDEFNAWAPWGGALQQFVDEDITLVLPTGGAAQFYTDWIGPWMGSNGPQVPRWETFLTRELPGYLQQHFGVDPHRNAIAGLSMGATGAMNLAAWHRDQFKHVTSMSGYLNPTWPGMYAGLQIAQLDSSGMGAQIWNMWGNPLDLHRFRNDPLLNVGRLHGMPMYLSAAAGIPQPGEEFLKDPLGITMGIGLEWMARTSTAKFEAAARLTGTNPVVSYPIQGIHSWPLWSQELVNAKPHIKAALGV</sequence>
<dbReference type="AlphaFoldDB" id="A0A9D1RXB0"/>
<organism evidence="2 3">
    <name type="scientific">Candidatus Corynebacterium gallistercoris</name>
    <dbReference type="NCBI Taxonomy" id="2838530"/>
    <lineage>
        <taxon>Bacteria</taxon>
        <taxon>Bacillati</taxon>
        <taxon>Actinomycetota</taxon>
        <taxon>Actinomycetes</taxon>
        <taxon>Mycobacteriales</taxon>
        <taxon>Corynebacteriaceae</taxon>
        <taxon>Corynebacterium</taxon>
    </lineage>
</organism>